<keyword evidence="1" id="KW-0472">Membrane</keyword>
<gene>
    <name evidence="2" type="ORF">ENX03_05815</name>
</gene>
<dbReference type="AlphaFoldDB" id="A0A7C3QV61"/>
<protein>
    <submittedName>
        <fullName evidence="2">DUF502 domain-containing protein</fullName>
    </submittedName>
</protein>
<reference evidence="2" key="1">
    <citation type="journal article" date="2020" name="mSystems">
        <title>Genome- and Community-Level Interaction Insights into Carbon Utilization and Element Cycling Functions of Hydrothermarchaeota in Hydrothermal Sediment.</title>
        <authorList>
            <person name="Zhou Z."/>
            <person name="Liu Y."/>
            <person name="Xu W."/>
            <person name="Pan J."/>
            <person name="Luo Z.H."/>
            <person name="Li M."/>
        </authorList>
    </citation>
    <scope>NUCLEOTIDE SEQUENCE [LARGE SCALE GENOMIC DNA]</scope>
    <source>
        <strain evidence="2">SpSt-902</strain>
    </source>
</reference>
<feature type="transmembrane region" description="Helical" evidence="1">
    <location>
        <begin position="20"/>
        <end position="39"/>
    </location>
</feature>
<proteinExistence type="predicted"/>
<dbReference type="InterPro" id="IPR007462">
    <property type="entry name" value="COV1-like"/>
</dbReference>
<dbReference type="Pfam" id="PF04367">
    <property type="entry name" value="DUF502"/>
    <property type="match status" value="1"/>
</dbReference>
<comment type="caution">
    <text evidence="2">The sequence shown here is derived from an EMBL/GenBank/DDBJ whole genome shotgun (WGS) entry which is preliminary data.</text>
</comment>
<keyword evidence="1" id="KW-0812">Transmembrane</keyword>
<evidence type="ECO:0000313" key="2">
    <source>
        <dbReference type="EMBL" id="HFT93449.1"/>
    </source>
</evidence>
<keyword evidence="1" id="KW-1133">Transmembrane helix</keyword>
<accession>A0A7C3QV61</accession>
<sequence length="222" mass="24760">MDWFESRKKKIEASLRTRFLTGLVILLPAALSLYIFYRIFDFLDSFFDPLLIRFLGRTIPGLGVALLILLIFFIGTLATNVFGNRILQFVENAMSRIPVFKKLYATLKTMVESFSPSGTRGFRKVVLAEYPGEGVYTLGFLTGWVSVGDNPRKLASVFFPSNNLYIGVNSLLPAERVRMTTITIEEGMKLILSGGLSLPDIIATEKENVHAESVSQGGLHEI</sequence>
<dbReference type="PANTHER" id="PTHR31876:SF26">
    <property type="entry name" value="PROTEIN LIKE COV 2"/>
    <property type="match status" value="1"/>
</dbReference>
<name>A0A7C3QV61_9BACT</name>
<dbReference type="EMBL" id="DTMM01000112">
    <property type="protein sequence ID" value="HFT93449.1"/>
    <property type="molecule type" value="Genomic_DNA"/>
</dbReference>
<organism evidence="2">
    <name type="scientific">Leptospirillum ferriphilum</name>
    <dbReference type="NCBI Taxonomy" id="178606"/>
    <lineage>
        <taxon>Bacteria</taxon>
        <taxon>Pseudomonadati</taxon>
        <taxon>Nitrospirota</taxon>
        <taxon>Nitrospiria</taxon>
        <taxon>Nitrospirales</taxon>
        <taxon>Nitrospiraceae</taxon>
        <taxon>Leptospirillum</taxon>
    </lineage>
</organism>
<evidence type="ECO:0000256" key="1">
    <source>
        <dbReference type="SAM" id="Phobius"/>
    </source>
</evidence>
<dbReference type="PANTHER" id="PTHR31876">
    <property type="entry name" value="COV-LIKE PROTEIN 1"/>
    <property type="match status" value="1"/>
</dbReference>
<feature type="transmembrane region" description="Helical" evidence="1">
    <location>
        <begin position="59"/>
        <end position="82"/>
    </location>
</feature>